<proteinExistence type="predicted"/>
<dbReference type="Proteomes" id="UP000765509">
    <property type="component" value="Unassembled WGS sequence"/>
</dbReference>
<evidence type="ECO:0000313" key="3">
    <source>
        <dbReference type="Proteomes" id="UP000765509"/>
    </source>
</evidence>
<protein>
    <submittedName>
        <fullName evidence="2">Uncharacterized protein</fullName>
    </submittedName>
</protein>
<comment type="caution">
    <text evidence="2">The sequence shown here is derived from an EMBL/GenBank/DDBJ whole genome shotgun (WGS) entry which is preliminary data.</text>
</comment>
<organism evidence="2 3">
    <name type="scientific">Austropuccinia psidii MF-1</name>
    <dbReference type="NCBI Taxonomy" id="1389203"/>
    <lineage>
        <taxon>Eukaryota</taxon>
        <taxon>Fungi</taxon>
        <taxon>Dikarya</taxon>
        <taxon>Basidiomycota</taxon>
        <taxon>Pucciniomycotina</taxon>
        <taxon>Pucciniomycetes</taxon>
        <taxon>Pucciniales</taxon>
        <taxon>Sphaerophragmiaceae</taxon>
        <taxon>Austropuccinia</taxon>
    </lineage>
</organism>
<sequence>MCDYSNRNHRSYYFWPYLAKCVFLISESLPLYNKIKTSSKKSLQASKTLKIIQAEDKWEDLVSSDLEKETSHSMETDGNEELPQFALGDLPL</sequence>
<evidence type="ECO:0000256" key="1">
    <source>
        <dbReference type="SAM" id="MobiDB-lite"/>
    </source>
</evidence>
<gene>
    <name evidence="2" type="ORF">O181_056399</name>
</gene>
<accession>A0A9Q3HVL7</accession>
<reference evidence="2" key="1">
    <citation type="submission" date="2021-03" db="EMBL/GenBank/DDBJ databases">
        <title>Draft genome sequence of rust myrtle Austropuccinia psidii MF-1, a brazilian biotype.</title>
        <authorList>
            <person name="Quecine M.C."/>
            <person name="Pachon D.M.R."/>
            <person name="Bonatelli M.L."/>
            <person name="Correr F.H."/>
            <person name="Franceschini L.M."/>
            <person name="Leite T.F."/>
            <person name="Margarido G.R.A."/>
            <person name="Almeida C.A."/>
            <person name="Ferrarezi J.A."/>
            <person name="Labate C.A."/>
        </authorList>
    </citation>
    <scope>NUCLEOTIDE SEQUENCE</scope>
    <source>
        <strain evidence="2">MF-1</strain>
    </source>
</reference>
<feature type="region of interest" description="Disordered" evidence="1">
    <location>
        <begin position="63"/>
        <end position="92"/>
    </location>
</feature>
<dbReference type="EMBL" id="AVOT02025409">
    <property type="protein sequence ID" value="MBW0516684.1"/>
    <property type="molecule type" value="Genomic_DNA"/>
</dbReference>
<dbReference type="AlphaFoldDB" id="A0A9Q3HVL7"/>
<feature type="compositionally biased region" description="Basic and acidic residues" evidence="1">
    <location>
        <begin position="63"/>
        <end position="75"/>
    </location>
</feature>
<name>A0A9Q3HVL7_9BASI</name>
<evidence type="ECO:0000313" key="2">
    <source>
        <dbReference type="EMBL" id="MBW0516684.1"/>
    </source>
</evidence>
<keyword evidence="3" id="KW-1185">Reference proteome</keyword>